<name>A0A847ET61_9BACT</name>
<evidence type="ECO:0000256" key="2">
    <source>
        <dbReference type="ARBA" id="ARBA00010447"/>
    </source>
</evidence>
<dbReference type="InterPro" id="IPR015424">
    <property type="entry name" value="PyrdxlP-dep_Trfase"/>
</dbReference>
<reference evidence="9 10" key="1">
    <citation type="journal article" date="2020" name="Biotechnol. Biofuels">
        <title>New insights from the biogas microbiome by comprehensive genome-resolved metagenomics of nearly 1600 species originating from multiple anaerobic digesters.</title>
        <authorList>
            <person name="Campanaro S."/>
            <person name="Treu L."/>
            <person name="Rodriguez-R L.M."/>
            <person name="Kovalovszki A."/>
            <person name="Ziels R.M."/>
            <person name="Maus I."/>
            <person name="Zhu X."/>
            <person name="Kougias P.G."/>
            <person name="Basile A."/>
            <person name="Luo G."/>
            <person name="Schluter A."/>
            <person name="Konstantinidis K.T."/>
            <person name="Angelidaki I."/>
        </authorList>
    </citation>
    <scope>NUCLEOTIDE SEQUENCE [LARGE SCALE GENOMIC DNA]</scope>
    <source>
        <strain evidence="9">AS06rmzACSIP_421</strain>
    </source>
</reference>
<dbReference type="GO" id="GO:0006534">
    <property type="term" value="P:cysteine metabolic process"/>
    <property type="evidence" value="ECO:0007669"/>
    <property type="project" value="InterPro"/>
</dbReference>
<comment type="caution">
    <text evidence="9">The sequence shown here is derived from an EMBL/GenBank/DDBJ whole genome shotgun (WGS) entry which is preliminary data.</text>
</comment>
<dbReference type="AlphaFoldDB" id="A0A847ET61"/>
<dbReference type="InterPro" id="IPR015422">
    <property type="entry name" value="PyrdxlP-dep_Trfase_small"/>
</dbReference>
<evidence type="ECO:0000313" key="10">
    <source>
        <dbReference type="Proteomes" id="UP000554004"/>
    </source>
</evidence>
<dbReference type="CDD" id="cd06453">
    <property type="entry name" value="SufS_like"/>
    <property type="match status" value="1"/>
</dbReference>
<accession>A0A847ET61</accession>
<evidence type="ECO:0000256" key="1">
    <source>
        <dbReference type="ARBA" id="ARBA00001933"/>
    </source>
</evidence>
<proteinExistence type="inferred from homology"/>
<dbReference type="PANTHER" id="PTHR43586">
    <property type="entry name" value="CYSTEINE DESULFURASE"/>
    <property type="match status" value="1"/>
</dbReference>
<evidence type="ECO:0000259" key="8">
    <source>
        <dbReference type="Pfam" id="PF00266"/>
    </source>
</evidence>
<dbReference type="Proteomes" id="UP000554004">
    <property type="component" value="Unassembled WGS sequence"/>
</dbReference>
<dbReference type="PANTHER" id="PTHR43586:SF8">
    <property type="entry name" value="CYSTEINE DESULFURASE 1, CHLOROPLASTIC"/>
    <property type="match status" value="1"/>
</dbReference>
<dbReference type="PROSITE" id="PS00595">
    <property type="entry name" value="AA_TRANSFER_CLASS_5"/>
    <property type="match status" value="1"/>
</dbReference>
<keyword evidence="9" id="KW-0032">Aminotransferase</keyword>
<evidence type="ECO:0000256" key="6">
    <source>
        <dbReference type="ARBA" id="ARBA00050776"/>
    </source>
</evidence>
<evidence type="ECO:0000256" key="5">
    <source>
        <dbReference type="ARBA" id="ARBA00022898"/>
    </source>
</evidence>
<dbReference type="InterPro" id="IPR000192">
    <property type="entry name" value="Aminotrans_V_dom"/>
</dbReference>
<protein>
    <recommendedName>
        <fullName evidence="3">cysteine desulfurase</fullName>
        <ecNumber evidence="3">2.8.1.7</ecNumber>
    </recommendedName>
</protein>
<gene>
    <name evidence="9" type="ORF">GX618_01715</name>
</gene>
<dbReference type="EC" id="2.8.1.7" evidence="3"/>
<dbReference type="GO" id="GO:0031071">
    <property type="term" value="F:cysteine desulfurase activity"/>
    <property type="evidence" value="ECO:0007669"/>
    <property type="project" value="UniProtKB-EC"/>
</dbReference>
<dbReference type="InterPro" id="IPR010970">
    <property type="entry name" value="Cys_dSase_SufS"/>
</dbReference>
<evidence type="ECO:0000256" key="7">
    <source>
        <dbReference type="RuleBase" id="RU004504"/>
    </source>
</evidence>
<dbReference type="EMBL" id="JAAZAL010000060">
    <property type="protein sequence ID" value="NLE30970.1"/>
    <property type="molecule type" value="Genomic_DNA"/>
</dbReference>
<dbReference type="InterPro" id="IPR020578">
    <property type="entry name" value="Aminotrans_V_PyrdxlP_BS"/>
</dbReference>
<sequence>MFEDIRKEFPILKDKLLGRGLVYLDSAATTQKPQVVIDRISQYYSKENANIHRGPYDLSINATNMWQEAHQIVADFINASSYKEILFVRNTTEGLNFLVNTFGRTLLKDGDTVVITEMEHHSNIVPWMMLQKDIKFNIEYIPVKDDYTLDLDWFKDLLKKKDKSIKIVSLVHISNVLGVKNNVEEIFKIAKKVGAFTMLDAAQSIARCKVDVKEIGCDALVFSGHKVYAPTGSGAIYINMKYLNDLTPWMGGGEMISSVTKDGFEYNELPWKFEAGTPDIADGIVLGTALNWLKERVEQVGGWDMVINHEQGLIGYFLNEFNGIDWFKHFGPDDVSEKYGVIALNIKGFKFRGCKDIVYIDSKKDGESITEFLNKKGIAFREGFHCAEPLHDRFSVGPTLRFSLGIYSNESDLKYAANSLKEAVLQGLH</sequence>
<comment type="similarity">
    <text evidence="2">Belongs to the class-V pyridoxal-phosphate-dependent aminotransferase family. Csd subfamily.</text>
</comment>
<dbReference type="GO" id="GO:0008483">
    <property type="term" value="F:transaminase activity"/>
    <property type="evidence" value="ECO:0007669"/>
    <property type="project" value="UniProtKB-KW"/>
</dbReference>
<feature type="domain" description="Aminotransferase class V" evidence="8">
    <location>
        <begin position="22"/>
        <end position="414"/>
    </location>
</feature>
<dbReference type="Gene3D" id="3.90.1150.10">
    <property type="entry name" value="Aspartate Aminotransferase, domain 1"/>
    <property type="match status" value="1"/>
</dbReference>
<comment type="cofactor">
    <cofactor evidence="1 7">
        <name>pyridoxal 5'-phosphate</name>
        <dbReference type="ChEBI" id="CHEBI:597326"/>
    </cofactor>
</comment>
<dbReference type="Gene3D" id="3.40.640.10">
    <property type="entry name" value="Type I PLP-dependent aspartate aminotransferase-like (Major domain)"/>
    <property type="match status" value="1"/>
</dbReference>
<dbReference type="InterPro" id="IPR015421">
    <property type="entry name" value="PyrdxlP-dep_Trfase_major"/>
</dbReference>
<comment type="catalytic activity">
    <reaction evidence="6">
        <text>(sulfur carrier)-H + L-cysteine = (sulfur carrier)-SH + L-alanine</text>
        <dbReference type="Rhea" id="RHEA:43892"/>
        <dbReference type="Rhea" id="RHEA-COMP:14737"/>
        <dbReference type="Rhea" id="RHEA-COMP:14739"/>
        <dbReference type="ChEBI" id="CHEBI:29917"/>
        <dbReference type="ChEBI" id="CHEBI:35235"/>
        <dbReference type="ChEBI" id="CHEBI:57972"/>
        <dbReference type="ChEBI" id="CHEBI:64428"/>
        <dbReference type="EC" id="2.8.1.7"/>
    </reaction>
</comment>
<dbReference type="Pfam" id="PF00266">
    <property type="entry name" value="Aminotran_5"/>
    <property type="match status" value="1"/>
</dbReference>
<dbReference type="SUPFAM" id="SSF53383">
    <property type="entry name" value="PLP-dependent transferases"/>
    <property type="match status" value="1"/>
</dbReference>
<organism evidence="9 10">
    <name type="scientific">Candidatus Dojkabacteria bacterium</name>
    <dbReference type="NCBI Taxonomy" id="2099670"/>
    <lineage>
        <taxon>Bacteria</taxon>
        <taxon>Candidatus Dojkabacteria</taxon>
    </lineage>
</organism>
<evidence type="ECO:0000256" key="3">
    <source>
        <dbReference type="ARBA" id="ARBA00012239"/>
    </source>
</evidence>
<evidence type="ECO:0000313" key="9">
    <source>
        <dbReference type="EMBL" id="NLE30970.1"/>
    </source>
</evidence>
<evidence type="ECO:0000256" key="4">
    <source>
        <dbReference type="ARBA" id="ARBA00022679"/>
    </source>
</evidence>
<keyword evidence="5" id="KW-0663">Pyridoxal phosphate</keyword>
<dbReference type="GO" id="GO:0030170">
    <property type="term" value="F:pyridoxal phosphate binding"/>
    <property type="evidence" value="ECO:0007669"/>
    <property type="project" value="InterPro"/>
</dbReference>
<keyword evidence="4 9" id="KW-0808">Transferase</keyword>